<protein>
    <submittedName>
        <fullName evidence="2">Auxin-responsive protein SAUR71</fullName>
    </submittedName>
</protein>
<dbReference type="Pfam" id="PF02519">
    <property type="entry name" value="Auxin_inducible"/>
    <property type="match status" value="1"/>
</dbReference>
<dbReference type="OrthoDB" id="586012at2759"/>
<gene>
    <name evidence="2" type="ORF">FCM35_KLT01403</name>
</gene>
<evidence type="ECO:0000256" key="1">
    <source>
        <dbReference type="ARBA" id="ARBA00006974"/>
    </source>
</evidence>
<organism evidence="2 3">
    <name type="scientific">Carex littledalei</name>
    <dbReference type="NCBI Taxonomy" id="544730"/>
    <lineage>
        <taxon>Eukaryota</taxon>
        <taxon>Viridiplantae</taxon>
        <taxon>Streptophyta</taxon>
        <taxon>Embryophyta</taxon>
        <taxon>Tracheophyta</taxon>
        <taxon>Spermatophyta</taxon>
        <taxon>Magnoliopsida</taxon>
        <taxon>Liliopsida</taxon>
        <taxon>Poales</taxon>
        <taxon>Cyperaceae</taxon>
        <taxon>Cyperoideae</taxon>
        <taxon>Cariceae</taxon>
        <taxon>Carex</taxon>
        <taxon>Carex subgen. Euthyceras</taxon>
    </lineage>
</organism>
<dbReference type="Proteomes" id="UP000623129">
    <property type="component" value="Unassembled WGS sequence"/>
</dbReference>
<proteinExistence type="inferred from homology"/>
<sequence length="98" mass="11308">MVWMRKERDTSVHYIRLSDENGCKKRVPKGYVPVLVGGDTAEDEEERFFVHIKLLKEPSIATLLEQAAEQFGYQEGVLRVPCDARCFQHTIDLISRGR</sequence>
<evidence type="ECO:0000313" key="3">
    <source>
        <dbReference type="Proteomes" id="UP000623129"/>
    </source>
</evidence>
<evidence type="ECO:0000313" key="2">
    <source>
        <dbReference type="EMBL" id="KAF3333712.1"/>
    </source>
</evidence>
<dbReference type="InterPro" id="IPR003676">
    <property type="entry name" value="SAUR_fam"/>
</dbReference>
<comment type="similarity">
    <text evidence="1">Belongs to the ARG7 family.</text>
</comment>
<dbReference type="GO" id="GO:0009733">
    <property type="term" value="P:response to auxin"/>
    <property type="evidence" value="ECO:0007669"/>
    <property type="project" value="InterPro"/>
</dbReference>
<accession>A0A833R9G4</accession>
<dbReference type="PANTHER" id="PTHR31374:SF198">
    <property type="entry name" value="AUXIN-RESPONSIVE PROTEIN SAUR72"/>
    <property type="match status" value="1"/>
</dbReference>
<dbReference type="PANTHER" id="PTHR31374">
    <property type="entry name" value="AUXIN-INDUCED PROTEIN-LIKE-RELATED"/>
    <property type="match status" value="1"/>
</dbReference>
<comment type="caution">
    <text evidence="2">The sequence shown here is derived from an EMBL/GenBank/DDBJ whole genome shotgun (WGS) entry which is preliminary data.</text>
</comment>
<reference evidence="2" key="1">
    <citation type="submission" date="2020-01" db="EMBL/GenBank/DDBJ databases">
        <title>Genome sequence of Kobresia littledalei, the first chromosome-level genome in the family Cyperaceae.</title>
        <authorList>
            <person name="Qu G."/>
        </authorList>
    </citation>
    <scope>NUCLEOTIDE SEQUENCE</scope>
    <source>
        <strain evidence="2">C.B.Clarke</strain>
        <tissue evidence="2">Leaf</tissue>
    </source>
</reference>
<name>A0A833R9G4_9POAL</name>
<dbReference type="AlphaFoldDB" id="A0A833R9G4"/>
<keyword evidence="3" id="KW-1185">Reference proteome</keyword>
<dbReference type="EMBL" id="SWLB01000010">
    <property type="protein sequence ID" value="KAF3333712.1"/>
    <property type="molecule type" value="Genomic_DNA"/>
</dbReference>